<accession>A0A975BWF0</accession>
<protein>
    <submittedName>
        <fullName evidence="1">Uncharacterized protein</fullName>
    </submittedName>
</protein>
<organism evidence="1 2">
    <name type="scientific">Desulfonema magnum</name>
    <dbReference type="NCBI Taxonomy" id="45655"/>
    <lineage>
        <taxon>Bacteria</taxon>
        <taxon>Pseudomonadati</taxon>
        <taxon>Thermodesulfobacteriota</taxon>
        <taxon>Desulfobacteria</taxon>
        <taxon>Desulfobacterales</taxon>
        <taxon>Desulfococcaceae</taxon>
        <taxon>Desulfonema</taxon>
    </lineage>
</organism>
<dbReference type="EMBL" id="CP061800">
    <property type="protein sequence ID" value="QTA93035.1"/>
    <property type="molecule type" value="Genomic_DNA"/>
</dbReference>
<dbReference type="Proteomes" id="UP000663722">
    <property type="component" value="Chromosome"/>
</dbReference>
<evidence type="ECO:0000313" key="2">
    <source>
        <dbReference type="Proteomes" id="UP000663722"/>
    </source>
</evidence>
<proteinExistence type="predicted"/>
<sequence length="53" mass="5923">MTVIATGAEGADNTHQFDERRSVEILFSQGFCFCGLCKNKIFALRYTGGCMRK</sequence>
<dbReference type="KEGG" id="dmm:dnm_091300"/>
<name>A0A975BWF0_9BACT</name>
<evidence type="ECO:0000313" key="1">
    <source>
        <dbReference type="EMBL" id="QTA93035.1"/>
    </source>
</evidence>
<dbReference type="AlphaFoldDB" id="A0A975BWF0"/>
<keyword evidence="2" id="KW-1185">Reference proteome</keyword>
<gene>
    <name evidence="1" type="ORF">dnm_091300</name>
</gene>
<reference evidence="1" key="1">
    <citation type="journal article" date="2021" name="Microb. Physiol.">
        <title>Proteogenomic Insights into the Physiology of Marine, Sulfate-Reducing, Filamentous Desulfonema limicola and Desulfonema magnum.</title>
        <authorList>
            <person name="Schnaars V."/>
            <person name="Wohlbrand L."/>
            <person name="Scheve S."/>
            <person name="Hinrichs C."/>
            <person name="Reinhardt R."/>
            <person name="Rabus R."/>
        </authorList>
    </citation>
    <scope>NUCLEOTIDE SEQUENCE</scope>
    <source>
        <strain evidence="1">4be13</strain>
    </source>
</reference>